<dbReference type="InterPro" id="IPR025255">
    <property type="entry name" value="DUF4202"/>
</dbReference>
<comment type="caution">
    <text evidence="1">The sequence shown here is derived from an EMBL/GenBank/DDBJ whole genome shotgun (WGS) entry which is preliminary data.</text>
</comment>
<dbReference type="AlphaFoldDB" id="A0A4V2KUE8"/>
<name>A0A4V2KUE8_9HYPH</name>
<dbReference type="OrthoDB" id="9799165at2"/>
<evidence type="ECO:0000313" key="1">
    <source>
        <dbReference type="EMBL" id="TBW41245.1"/>
    </source>
</evidence>
<sequence length="199" mass="21950">MSEIDARLAAVFARIDAANAEDPTRIPTEAGERPHALVYGERMSAWLARLVPEASDLLQIAVRAQHLRRFDIPRSAHPMDKPGYFAWRNALKAHHATLVGGFMGQAGYDAEAIARVGSIVRKERLKRDVEAQALEDCACLVFLEFEFAPFADKHADDKVVDIVAKTWTKMSAAGHARALELVPSLPERLRTLTVRAVAG</sequence>
<dbReference type="EMBL" id="SJFN01000001">
    <property type="protein sequence ID" value="TBW41245.1"/>
    <property type="molecule type" value="Genomic_DNA"/>
</dbReference>
<dbReference type="PANTHER" id="PTHR41729:SF1">
    <property type="entry name" value="GLUTAMYL-TRNA SYNTHETASE"/>
    <property type="match status" value="1"/>
</dbReference>
<evidence type="ECO:0000313" key="2">
    <source>
        <dbReference type="Proteomes" id="UP000292781"/>
    </source>
</evidence>
<dbReference type="PANTHER" id="PTHR41729">
    <property type="entry name" value="GLUTAMYL-TRNA SYNTHETASE"/>
    <property type="match status" value="1"/>
</dbReference>
<dbReference type="Proteomes" id="UP000292781">
    <property type="component" value="Unassembled WGS sequence"/>
</dbReference>
<keyword evidence="2" id="KW-1185">Reference proteome</keyword>
<reference evidence="1 2" key="1">
    <citation type="submission" date="2019-02" db="EMBL/GenBank/DDBJ databases">
        <title>Siculibacillus lacustris gen. nov., sp. nov., a new rosette-forming bacterium isolated from a freshwater crater lake (Lake St. Ana, Romania).</title>
        <authorList>
            <person name="Felfoldi T."/>
            <person name="Marton Z."/>
            <person name="Szabo A."/>
            <person name="Mentes A."/>
            <person name="Boka K."/>
            <person name="Marialigeti K."/>
            <person name="Mathe I."/>
            <person name="Koncz M."/>
            <person name="Schumann P."/>
            <person name="Toth E."/>
        </authorList>
    </citation>
    <scope>NUCLEOTIDE SEQUENCE [LARGE SCALE GENOMIC DNA]</scope>
    <source>
        <strain evidence="1 2">SA-279</strain>
    </source>
</reference>
<gene>
    <name evidence="1" type="ORF">EYW49_00500</name>
</gene>
<dbReference type="RefSeq" id="WP_131304822.1">
    <property type="nucleotide sequence ID" value="NZ_SJFN01000001.1"/>
</dbReference>
<organism evidence="1 2">
    <name type="scientific">Siculibacillus lacustris</name>
    <dbReference type="NCBI Taxonomy" id="1549641"/>
    <lineage>
        <taxon>Bacteria</taxon>
        <taxon>Pseudomonadati</taxon>
        <taxon>Pseudomonadota</taxon>
        <taxon>Alphaproteobacteria</taxon>
        <taxon>Hyphomicrobiales</taxon>
        <taxon>Ancalomicrobiaceae</taxon>
        <taxon>Siculibacillus</taxon>
    </lineage>
</organism>
<accession>A0A4V2KUE8</accession>
<dbReference type="Pfam" id="PF13875">
    <property type="entry name" value="DUF4202"/>
    <property type="match status" value="1"/>
</dbReference>
<protein>
    <submittedName>
        <fullName evidence="1">DUF4202 domain-containing protein</fullName>
    </submittedName>
</protein>
<proteinExistence type="predicted"/>